<protein>
    <submittedName>
        <fullName evidence="1">Uncharacterized protein</fullName>
    </submittedName>
</protein>
<reference evidence="1" key="1">
    <citation type="submission" date="2014-09" db="EMBL/GenBank/DDBJ databases">
        <authorList>
            <person name="Magalhaes I.L.F."/>
            <person name="Oliveira U."/>
            <person name="Santos F.R."/>
            <person name="Vidigal T.H.D.A."/>
            <person name="Brescovit A.D."/>
            <person name="Santos A.J."/>
        </authorList>
    </citation>
    <scope>NUCLEOTIDE SEQUENCE</scope>
    <source>
        <tissue evidence="1">Shoot tissue taken approximately 20 cm above the soil surface</tissue>
    </source>
</reference>
<name>A0A0A9HN28_ARUDO</name>
<sequence length="62" mass="6983">MKKEKKKRFVAPHDAQMQKEPILPIRTYHQDLCSKSLCERIVGGNTSCLTAKGLICHISTSI</sequence>
<dbReference type="AlphaFoldDB" id="A0A0A9HN28"/>
<reference evidence="1" key="2">
    <citation type="journal article" date="2015" name="Data Brief">
        <title>Shoot transcriptome of the giant reed, Arundo donax.</title>
        <authorList>
            <person name="Barrero R.A."/>
            <person name="Guerrero F.D."/>
            <person name="Moolhuijzen P."/>
            <person name="Goolsby J.A."/>
            <person name="Tidwell J."/>
            <person name="Bellgard S.E."/>
            <person name="Bellgard M.I."/>
        </authorList>
    </citation>
    <scope>NUCLEOTIDE SEQUENCE</scope>
    <source>
        <tissue evidence="1">Shoot tissue taken approximately 20 cm above the soil surface</tissue>
    </source>
</reference>
<proteinExistence type="predicted"/>
<accession>A0A0A9HN28</accession>
<dbReference type="EMBL" id="GBRH01160642">
    <property type="protein sequence ID" value="JAE37254.1"/>
    <property type="molecule type" value="Transcribed_RNA"/>
</dbReference>
<evidence type="ECO:0000313" key="1">
    <source>
        <dbReference type="EMBL" id="JAE37254.1"/>
    </source>
</evidence>
<organism evidence="1">
    <name type="scientific">Arundo donax</name>
    <name type="common">Giant reed</name>
    <name type="synonym">Donax arundinaceus</name>
    <dbReference type="NCBI Taxonomy" id="35708"/>
    <lineage>
        <taxon>Eukaryota</taxon>
        <taxon>Viridiplantae</taxon>
        <taxon>Streptophyta</taxon>
        <taxon>Embryophyta</taxon>
        <taxon>Tracheophyta</taxon>
        <taxon>Spermatophyta</taxon>
        <taxon>Magnoliopsida</taxon>
        <taxon>Liliopsida</taxon>
        <taxon>Poales</taxon>
        <taxon>Poaceae</taxon>
        <taxon>PACMAD clade</taxon>
        <taxon>Arundinoideae</taxon>
        <taxon>Arundineae</taxon>
        <taxon>Arundo</taxon>
    </lineage>
</organism>